<dbReference type="SUPFAM" id="SSF47954">
    <property type="entry name" value="Cyclin-like"/>
    <property type="match status" value="2"/>
</dbReference>
<name>A0A1Q5SUI2_9EURO</name>
<feature type="region of interest" description="Disordered" evidence="7">
    <location>
        <begin position="333"/>
        <end position="382"/>
    </location>
</feature>
<reference evidence="9 10" key="1">
    <citation type="submission" date="2016-10" db="EMBL/GenBank/DDBJ databases">
        <title>Genome sequence of the ascomycete fungus Penicillium subrubescens.</title>
        <authorList>
            <person name="De Vries R.P."/>
            <person name="Peng M."/>
            <person name="Dilokpimol A."/>
            <person name="Hilden K."/>
            <person name="Makela M.R."/>
            <person name="Grigoriev I."/>
            <person name="Riley R."/>
            <person name="Granchi Z."/>
        </authorList>
    </citation>
    <scope>NUCLEOTIDE SEQUENCE [LARGE SCALE GENOMIC DNA]</scope>
    <source>
        <strain evidence="9 10">CBS 132785</strain>
    </source>
</reference>
<dbReference type="Proteomes" id="UP000186955">
    <property type="component" value="Unassembled WGS sequence"/>
</dbReference>
<proteinExistence type="inferred from homology"/>
<dbReference type="InterPro" id="IPR036915">
    <property type="entry name" value="Cyclin-like_sf"/>
</dbReference>
<comment type="function">
    <text evidence="5">Component of the SRB8-11 complex. The SRB8-11 complex is a regulatory module of the Mediator complex which is itself involved in regulation of basal and activated RNA polymerase II-dependent transcription. The SRB8-11 complex may be involved in the transcriptional repression of a subset of genes regulated by Mediator. It may inhibit the association of the Mediator complex with RNA polymerase II to form the holoenzyme complex. The SRB8-11 complex phosphorylates the C-terminal domain (CTD) of the largest subunit of RNA polymerase II.</text>
</comment>
<dbReference type="GO" id="GO:0006357">
    <property type="term" value="P:regulation of transcription by RNA polymerase II"/>
    <property type="evidence" value="ECO:0007669"/>
    <property type="project" value="InterPro"/>
</dbReference>
<evidence type="ECO:0000313" key="9">
    <source>
        <dbReference type="EMBL" id="OKO91620.1"/>
    </source>
</evidence>
<dbReference type="AlphaFoldDB" id="A0A1Q5SUI2"/>
<dbReference type="InterPro" id="IPR006671">
    <property type="entry name" value="Cyclin_N"/>
</dbReference>
<evidence type="ECO:0000256" key="5">
    <source>
        <dbReference type="ARBA" id="ARBA00025278"/>
    </source>
</evidence>
<accession>A0A1Q5SUI2</accession>
<dbReference type="CDD" id="cd20546">
    <property type="entry name" value="CYCLIN_SpCG1C_ScCTK2-like_rpt2"/>
    <property type="match status" value="1"/>
</dbReference>
<gene>
    <name evidence="9" type="ORF">PENSUB_13027</name>
</gene>
<keyword evidence="4" id="KW-0678">Repressor</keyword>
<keyword evidence="9" id="KW-0418">Kinase</keyword>
<dbReference type="FunFam" id="1.10.472.10:FF:000073">
    <property type="entry name" value="C-type cyclin"/>
    <property type="match status" value="1"/>
</dbReference>
<evidence type="ECO:0000313" key="10">
    <source>
        <dbReference type="Proteomes" id="UP000186955"/>
    </source>
</evidence>
<dbReference type="EMBL" id="MNBE01000746">
    <property type="protein sequence ID" value="OKO91620.1"/>
    <property type="molecule type" value="Genomic_DNA"/>
</dbReference>
<feature type="compositionally biased region" description="Basic and acidic residues" evidence="7">
    <location>
        <begin position="34"/>
        <end position="47"/>
    </location>
</feature>
<feature type="domain" description="Cyclin-like" evidence="8">
    <location>
        <begin position="104"/>
        <end position="203"/>
    </location>
</feature>
<sequence>MAPLSRYPSVSELVSHLNEVGRQKEAQLQKMARTQRDEQREEQRDSRLVPGPSSRPSNPNPPLIHPSFTQTTQAFIPEVKIQACFDAMGVSRSREESLRLSGVNWIHSVRKALHLPVRTFNTAVMYYHQFRLMHPDNDFNYVDAAAAALFIACKIEDTLKKSREIVCAAYNLKASPAELLTPDNPVFEAQSRGVIGLERLMLEASGFDFVTRHPQELLAKLIKFTYNIPPQSQVSHLAYLISMDLYRTFAPLKQTTMTLAFSCLELAQRLLDQHEPLESGADYETFRTSRAEVMETLLDLLELYTHSRALTSVGPDFPADQFLKVRIPLNQEARDKQLPRYNGPETPAPAEESGTRQRPLHPLTPLAANGDRRGESSRGRDAPLRFILDPAWAEQEGRQVSEFFKVETEEYEIEE</sequence>
<organism evidence="9 10">
    <name type="scientific">Penicillium subrubescens</name>
    <dbReference type="NCBI Taxonomy" id="1316194"/>
    <lineage>
        <taxon>Eukaryota</taxon>
        <taxon>Fungi</taxon>
        <taxon>Dikarya</taxon>
        <taxon>Ascomycota</taxon>
        <taxon>Pezizomycotina</taxon>
        <taxon>Eurotiomycetes</taxon>
        <taxon>Eurotiomycetidae</taxon>
        <taxon>Eurotiales</taxon>
        <taxon>Aspergillaceae</taxon>
        <taxon>Penicillium</taxon>
    </lineage>
</organism>
<dbReference type="Gene3D" id="1.10.472.10">
    <property type="entry name" value="Cyclin-like"/>
    <property type="match status" value="2"/>
</dbReference>
<feature type="region of interest" description="Disordered" evidence="7">
    <location>
        <begin position="21"/>
        <end position="66"/>
    </location>
</feature>
<evidence type="ECO:0000256" key="7">
    <source>
        <dbReference type="SAM" id="MobiDB-lite"/>
    </source>
</evidence>
<evidence type="ECO:0000259" key="8">
    <source>
        <dbReference type="SMART" id="SM00385"/>
    </source>
</evidence>
<dbReference type="GO" id="GO:0016538">
    <property type="term" value="F:cyclin-dependent protein serine/threonine kinase regulator activity"/>
    <property type="evidence" value="ECO:0007669"/>
    <property type="project" value="InterPro"/>
</dbReference>
<keyword evidence="10" id="KW-1185">Reference proteome</keyword>
<evidence type="ECO:0000256" key="2">
    <source>
        <dbReference type="ARBA" id="ARBA00011612"/>
    </source>
</evidence>
<comment type="similarity">
    <text evidence="1">Belongs to the cyclin family. Cyclin C subfamily.</text>
</comment>
<dbReference type="InterPro" id="IPR043198">
    <property type="entry name" value="Cyclin/Ssn8"/>
</dbReference>
<dbReference type="Pfam" id="PF00134">
    <property type="entry name" value="Cyclin_N"/>
    <property type="match status" value="1"/>
</dbReference>
<feature type="domain" description="Cyclin-like" evidence="8">
    <location>
        <begin position="219"/>
        <end position="302"/>
    </location>
</feature>
<dbReference type="GO" id="GO:0016301">
    <property type="term" value="F:kinase activity"/>
    <property type="evidence" value="ECO:0007669"/>
    <property type="project" value="UniProtKB-KW"/>
</dbReference>
<dbReference type="STRING" id="1316194.A0A1Q5SUI2"/>
<dbReference type="SMART" id="SM00385">
    <property type="entry name" value="CYCLIN"/>
    <property type="match status" value="2"/>
</dbReference>
<dbReference type="OrthoDB" id="4951845at2759"/>
<comment type="subunit">
    <text evidence="2">Component of the SRB8-11 complex, a regulatory module of the Mediator complex.</text>
</comment>
<evidence type="ECO:0000256" key="4">
    <source>
        <dbReference type="ARBA" id="ARBA00022491"/>
    </source>
</evidence>
<evidence type="ECO:0000256" key="1">
    <source>
        <dbReference type="ARBA" id="ARBA00008638"/>
    </source>
</evidence>
<keyword evidence="6" id="KW-0195">Cyclin</keyword>
<dbReference type="PANTHER" id="PTHR10026">
    <property type="entry name" value="CYCLIN"/>
    <property type="match status" value="1"/>
</dbReference>
<protein>
    <recommendedName>
        <fullName evidence="3">RNA polymerase II holoenzyme cyclin-like subunit</fullName>
    </recommendedName>
</protein>
<dbReference type="InterPro" id="IPR013763">
    <property type="entry name" value="Cyclin-like_dom"/>
</dbReference>
<comment type="caution">
    <text evidence="9">The sequence shown here is derived from an EMBL/GenBank/DDBJ whole genome shotgun (WGS) entry which is preliminary data.</text>
</comment>
<evidence type="ECO:0000256" key="3">
    <source>
        <dbReference type="ARBA" id="ARBA00014912"/>
    </source>
</evidence>
<evidence type="ECO:0000256" key="6">
    <source>
        <dbReference type="RuleBase" id="RU000383"/>
    </source>
</evidence>
<feature type="compositionally biased region" description="Basic and acidic residues" evidence="7">
    <location>
        <begin position="370"/>
        <end position="382"/>
    </location>
</feature>
<keyword evidence="9" id="KW-0808">Transferase</keyword>